<dbReference type="SUPFAM" id="SSF53474">
    <property type="entry name" value="alpha/beta-Hydrolases"/>
    <property type="match status" value="1"/>
</dbReference>
<dbReference type="GO" id="GO:0005634">
    <property type="term" value="C:nucleus"/>
    <property type="evidence" value="ECO:0007669"/>
    <property type="project" value="TreeGrafter"/>
</dbReference>
<evidence type="ECO:0000313" key="4">
    <source>
        <dbReference type="Proteomes" id="UP000039046"/>
    </source>
</evidence>
<dbReference type="HOGENOM" id="CLU_051938_4_1_1"/>
<keyword evidence="4" id="KW-1185">Reference proteome</keyword>
<organism evidence="3 4">
    <name type="scientific">[Torrubiella] hemipterigena</name>
    <dbReference type="NCBI Taxonomy" id="1531966"/>
    <lineage>
        <taxon>Eukaryota</taxon>
        <taxon>Fungi</taxon>
        <taxon>Dikarya</taxon>
        <taxon>Ascomycota</taxon>
        <taxon>Pezizomycotina</taxon>
        <taxon>Sordariomycetes</taxon>
        <taxon>Hypocreomycetidae</taxon>
        <taxon>Hypocreales</taxon>
        <taxon>Clavicipitaceae</taxon>
        <taxon>Clavicipitaceae incertae sedis</taxon>
        <taxon>'Torrubiella' clade</taxon>
    </lineage>
</organism>
<dbReference type="InterPro" id="IPR005645">
    <property type="entry name" value="FSH-like_dom"/>
</dbReference>
<dbReference type="PANTHER" id="PTHR48070:SF4">
    <property type="entry name" value="ESTERASE ALNB"/>
    <property type="match status" value="1"/>
</dbReference>
<dbReference type="GO" id="GO:0016787">
    <property type="term" value="F:hydrolase activity"/>
    <property type="evidence" value="ECO:0007669"/>
    <property type="project" value="UniProtKB-KW"/>
</dbReference>
<protein>
    <submittedName>
        <fullName evidence="3">Putative DUF341 domain-containing protein</fullName>
    </submittedName>
</protein>
<dbReference type="Proteomes" id="UP000039046">
    <property type="component" value="Unassembled WGS sequence"/>
</dbReference>
<reference evidence="3 4" key="1">
    <citation type="journal article" date="2015" name="Genome Announc.">
        <title>Draft Genome Sequence and Gene Annotation of the Entomopathogenic Fungus Verticillium hemipterigenum.</title>
        <authorList>
            <person name="Horn F."/>
            <person name="Habel A."/>
            <person name="Scharf D.H."/>
            <person name="Dworschak J."/>
            <person name="Brakhage A.A."/>
            <person name="Guthke R."/>
            <person name="Hertweck C."/>
            <person name="Linde J."/>
        </authorList>
    </citation>
    <scope>NUCLEOTIDE SEQUENCE [LARGE SCALE GENOMIC DNA]</scope>
</reference>
<evidence type="ECO:0000259" key="2">
    <source>
        <dbReference type="Pfam" id="PF03959"/>
    </source>
</evidence>
<dbReference type="GO" id="GO:0005737">
    <property type="term" value="C:cytoplasm"/>
    <property type="evidence" value="ECO:0007669"/>
    <property type="project" value="TreeGrafter"/>
</dbReference>
<name>A0A0A1TN08_9HYPO</name>
<dbReference type="InterPro" id="IPR029058">
    <property type="entry name" value="AB_hydrolase_fold"/>
</dbReference>
<dbReference type="GO" id="GO:0019748">
    <property type="term" value="P:secondary metabolic process"/>
    <property type="evidence" value="ECO:0007669"/>
    <property type="project" value="TreeGrafter"/>
</dbReference>
<sequence>MKILCLHGVGSSGAILEAQMANLRRELDPSFELVFIDGPFECERGPGIPEHQPGPFFSNTQGYSPMEIAQATEYLEEALEQEGPFDGVFGFSQGAALTLSYCYQQQAAGNPLPFKFAILFSTAIPLSPDADLGDTIISNLRTLEYDITDREKACGKTLSTAEQEFVDLMQRTVVDAADQDPLFPWVDMDIYRYGERDCIPRVMYASVLSQKIQIPTVHVWGQNDFNYMIQMAEVARSICDESMARTVLHGGLHDIPKKQPEIKAVLRTLDWAMAQV</sequence>
<dbReference type="Gene3D" id="3.40.50.1820">
    <property type="entry name" value="alpha/beta hydrolase"/>
    <property type="match status" value="1"/>
</dbReference>
<feature type="domain" description="Serine hydrolase" evidence="2">
    <location>
        <begin position="1"/>
        <end position="264"/>
    </location>
</feature>
<evidence type="ECO:0000256" key="1">
    <source>
        <dbReference type="ARBA" id="ARBA00022801"/>
    </source>
</evidence>
<evidence type="ECO:0000313" key="3">
    <source>
        <dbReference type="EMBL" id="CEJ92558.1"/>
    </source>
</evidence>
<dbReference type="STRING" id="1531966.A0A0A1TN08"/>
<dbReference type="OrthoDB" id="414698at2759"/>
<gene>
    <name evidence="3" type="ORF">VHEMI08203</name>
</gene>
<dbReference type="InterPro" id="IPR050593">
    <property type="entry name" value="LovG"/>
</dbReference>
<dbReference type="PANTHER" id="PTHR48070">
    <property type="entry name" value="ESTERASE OVCA2"/>
    <property type="match status" value="1"/>
</dbReference>
<keyword evidence="1" id="KW-0378">Hydrolase</keyword>
<dbReference type="AlphaFoldDB" id="A0A0A1TN08"/>
<dbReference type="Pfam" id="PF03959">
    <property type="entry name" value="FSH1"/>
    <property type="match status" value="1"/>
</dbReference>
<proteinExistence type="predicted"/>
<dbReference type="EMBL" id="CDHN01000004">
    <property type="protein sequence ID" value="CEJ92558.1"/>
    <property type="molecule type" value="Genomic_DNA"/>
</dbReference>
<accession>A0A0A1TN08</accession>